<dbReference type="PANTHER" id="PTHR21180:SF32">
    <property type="entry name" value="ENDONUCLEASE_EXONUCLEASE_PHOSPHATASE FAMILY DOMAIN-CONTAINING PROTEIN 1"/>
    <property type="match status" value="1"/>
</dbReference>
<dbReference type="AlphaFoldDB" id="A0AAW3JV51"/>
<dbReference type="InterPro" id="IPR010994">
    <property type="entry name" value="RuvA_2-like"/>
</dbReference>
<feature type="compositionally biased region" description="Basic and acidic residues" evidence="1">
    <location>
        <begin position="160"/>
        <end position="177"/>
    </location>
</feature>
<dbReference type="NCBIfam" id="TIGR00426">
    <property type="entry name" value="competence protein ComEA helix-hairpin-helix repeat region"/>
    <property type="match status" value="1"/>
</dbReference>
<evidence type="ECO:0000313" key="4">
    <source>
        <dbReference type="Proteomes" id="UP000050833"/>
    </source>
</evidence>
<gene>
    <name evidence="3" type="ORF">APZ18_04455</name>
</gene>
<accession>A0AAW3JV51</accession>
<dbReference type="GO" id="GO:0015628">
    <property type="term" value="P:protein secretion by the type II secretion system"/>
    <property type="evidence" value="ECO:0007669"/>
    <property type="project" value="TreeGrafter"/>
</dbReference>
<feature type="region of interest" description="Disordered" evidence="1">
    <location>
        <begin position="149"/>
        <end position="178"/>
    </location>
</feature>
<dbReference type="EMBL" id="LLKB01000001">
    <property type="protein sequence ID" value="KQC86443.1"/>
    <property type="molecule type" value="Genomic_DNA"/>
</dbReference>
<dbReference type="PANTHER" id="PTHR21180">
    <property type="entry name" value="ENDONUCLEASE/EXONUCLEASE/PHOSPHATASE FAMILY DOMAIN-CONTAINING PROTEIN 1"/>
    <property type="match status" value="1"/>
</dbReference>
<evidence type="ECO:0000259" key="2">
    <source>
        <dbReference type="SMART" id="SM00278"/>
    </source>
</evidence>
<dbReference type="Pfam" id="PF10531">
    <property type="entry name" value="SLBB"/>
    <property type="match status" value="1"/>
</dbReference>
<dbReference type="Proteomes" id="UP000050833">
    <property type="component" value="Unassembled WGS sequence"/>
</dbReference>
<dbReference type="Pfam" id="PF12836">
    <property type="entry name" value="HHH_3"/>
    <property type="match status" value="1"/>
</dbReference>
<evidence type="ECO:0000313" key="3">
    <source>
        <dbReference type="EMBL" id="KQC86443.1"/>
    </source>
</evidence>
<feature type="region of interest" description="Disordered" evidence="1">
    <location>
        <begin position="40"/>
        <end position="78"/>
    </location>
</feature>
<evidence type="ECO:0000256" key="1">
    <source>
        <dbReference type="SAM" id="MobiDB-lite"/>
    </source>
</evidence>
<dbReference type="SUPFAM" id="SSF47781">
    <property type="entry name" value="RuvA domain 2-like"/>
    <property type="match status" value="1"/>
</dbReference>
<keyword evidence="4" id="KW-1185">Reference proteome</keyword>
<reference evidence="3 4" key="1">
    <citation type="submission" date="2015-10" db="EMBL/GenBank/DDBJ databases">
        <title>Butyribacter intestini gen. nov., sp. nov., a butyric acid-producing bacterium of the family Lachnospiraceae isolated from the human faeces.</title>
        <authorList>
            <person name="Zou Y."/>
            <person name="Xue W."/>
            <person name="Luo G."/>
            <person name="Lv M."/>
        </authorList>
    </citation>
    <scope>NUCLEOTIDE SEQUENCE [LARGE SCALE GENOMIC DNA]</scope>
    <source>
        <strain evidence="3 4">TF01-11</strain>
    </source>
</reference>
<dbReference type="GO" id="GO:0006281">
    <property type="term" value="P:DNA repair"/>
    <property type="evidence" value="ECO:0007669"/>
    <property type="project" value="InterPro"/>
</dbReference>
<dbReference type="InterPro" id="IPR019554">
    <property type="entry name" value="Soluble_ligand-bd"/>
</dbReference>
<dbReference type="InterPro" id="IPR051675">
    <property type="entry name" value="Endo/Exo/Phosphatase_dom_1"/>
</dbReference>
<proteinExistence type="predicted"/>
<protein>
    <recommendedName>
        <fullName evidence="2">Helix-hairpin-helix DNA-binding motif class 1 domain-containing protein</fullName>
    </recommendedName>
</protein>
<sequence length="242" mass="26468">MKNNKKIIMIICGLFILLSGFAYINSDAIGKFVYKDDTEYSSSDDTKYVSSKNTGCISSSDKKSYNKMSGKDNLNDKKSDGQSQVVVYICGAVKHPGVYKFTAGSRINDAINAASGFKKGAARTAINQARVLEDGEQITIPTLKQVKRKQLSKTTDGDNFQDKTTDNENTDSSERESQNTLININTASAGELTSLSGIGQSRADAIIEYRQSNGKFQSIEDIMKIPGIKQGIFNKIKNKISV</sequence>
<dbReference type="GO" id="GO:0003677">
    <property type="term" value="F:DNA binding"/>
    <property type="evidence" value="ECO:0007669"/>
    <property type="project" value="InterPro"/>
</dbReference>
<name>A0AAW3JV51_9FIRM</name>
<dbReference type="Gene3D" id="3.10.560.10">
    <property type="entry name" value="Outer membrane lipoprotein wza domain like"/>
    <property type="match status" value="1"/>
</dbReference>
<feature type="domain" description="Helix-hairpin-helix DNA-binding motif class 1" evidence="2">
    <location>
        <begin position="190"/>
        <end position="209"/>
    </location>
</feature>
<feature type="compositionally biased region" description="Polar residues" evidence="1">
    <location>
        <begin position="40"/>
        <end position="59"/>
    </location>
</feature>
<dbReference type="SMART" id="SM00278">
    <property type="entry name" value="HhH1"/>
    <property type="match status" value="2"/>
</dbReference>
<dbReference type="GO" id="GO:0015627">
    <property type="term" value="C:type II protein secretion system complex"/>
    <property type="evidence" value="ECO:0007669"/>
    <property type="project" value="TreeGrafter"/>
</dbReference>
<dbReference type="InterPro" id="IPR003583">
    <property type="entry name" value="Hlx-hairpin-Hlx_DNA-bd_motif"/>
</dbReference>
<feature type="domain" description="Helix-hairpin-helix DNA-binding motif class 1" evidence="2">
    <location>
        <begin position="220"/>
        <end position="239"/>
    </location>
</feature>
<organism evidence="3 4">
    <name type="scientific">Butyribacter intestini</name>
    <dbReference type="NCBI Taxonomy" id="1703332"/>
    <lineage>
        <taxon>Bacteria</taxon>
        <taxon>Bacillati</taxon>
        <taxon>Bacillota</taxon>
        <taxon>Clostridia</taxon>
        <taxon>Lachnospirales</taxon>
        <taxon>Lachnospiraceae</taxon>
        <taxon>Butyribacter</taxon>
    </lineage>
</organism>
<dbReference type="InterPro" id="IPR004509">
    <property type="entry name" value="Competence_ComEA_HhH"/>
</dbReference>
<dbReference type="Gene3D" id="1.10.150.280">
    <property type="entry name" value="AF1531-like domain"/>
    <property type="match status" value="1"/>
</dbReference>
<feature type="compositionally biased region" description="Basic and acidic residues" evidence="1">
    <location>
        <begin position="60"/>
        <end position="78"/>
    </location>
</feature>
<comment type="caution">
    <text evidence="3">The sequence shown here is derived from an EMBL/GenBank/DDBJ whole genome shotgun (WGS) entry which is preliminary data.</text>
</comment>
<dbReference type="RefSeq" id="WP_055941957.1">
    <property type="nucleotide sequence ID" value="NZ_JAQDCV010000001.1"/>
</dbReference>